<dbReference type="EC" id="3.2.1.20" evidence="3"/>
<evidence type="ECO:0000256" key="5">
    <source>
        <dbReference type="ARBA" id="ARBA00022801"/>
    </source>
</evidence>
<feature type="chain" id="PRO_5002893023" description="alpha-glucosidase" evidence="8">
    <location>
        <begin position="20"/>
        <end position="602"/>
    </location>
</feature>
<dbReference type="FunFam" id="3.90.400.10:FF:000001">
    <property type="entry name" value="Maltase A3, isoform A"/>
    <property type="match status" value="1"/>
</dbReference>
<evidence type="ECO:0000256" key="7">
    <source>
        <dbReference type="ARBA" id="ARBA00023295"/>
    </source>
</evidence>
<accession>B9URL7</accession>
<keyword evidence="6" id="KW-0325">Glycoprotein</keyword>
<reference evidence="10" key="1">
    <citation type="journal article" date="2009" name="Insect Mol. Biol.">
        <title>Identification and isolation of cDNA clones encoding the abundant secreted proteins in the saliva proteome of Culicoides nubeculosus.</title>
        <authorList>
            <person name="Russell C.L."/>
            <person name="Heesom K.J."/>
            <person name="Arthur C.J."/>
            <person name="Helps C.R."/>
            <person name="Mellor P.S."/>
            <person name="Day M.J."/>
            <person name="Torsteinsdottir S."/>
            <person name="Bjoernsdottir T.S."/>
            <person name="Wilson A.D."/>
        </authorList>
    </citation>
    <scope>NUCLEOTIDE SEQUENCE</scope>
    <source>
        <tissue evidence="10">Salivary gland</tissue>
    </source>
</reference>
<evidence type="ECO:0000256" key="4">
    <source>
        <dbReference type="ARBA" id="ARBA00022729"/>
    </source>
</evidence>
<evidence type="ECO:0000313" key="10">
    <source>
        <dbReference type="EMBL" id="ACM40914.1"/>
    </source>
</evidence>
<dbReference type="GO" id="GO:0004558">
    <property type="term" value="F:alpha-1,4-glucosidase activity"/>
    <property type="evidence" value="ECO:0007669"/>
    <property type="project" value="UniProtKB-EC"/>
</dbReference>
<protein>
    <recommendedName>
        <fullName evidence="3">alpha-glucosidase</fullName>
        <ecNumber evidence="3">3.2.1.20</ecNumber>
    </recommendedName>
</protein>
<evidence type="ECO:0000259" key="9">
    <source>
        <dbReference type="SMART" id="SM00642"/>
    </source>
</evidence>
<keyword evidence="5" id="KW-0378">Hydrolase</keyword>
<dbReference type="SUPFAM" id="SSF51445">
    <property type="entry name" value="(Trans)glycosidases"/>
    <property type="match status" value="1"/>
</dbReference>
<evidence type="ECO:0000256" key="1">
    <source>
        <dbReference type="ARBA" id="ARBA00001657"/>
    </source>
</evidence>
<dbReference type="PANTHER" id="PTHR10357:SF233">
    <property type="entry name" value="MALTASE A1"/>
    <property type="match status" value="1"/>
</dbReference>
<name>B9URL7_CULNU</name>
<proteinExistence type="evidence at transcript level"/>
<dbReference type="CAZy" id="GH13">
    <property type="family name" value="Glycoside Hydrolase Family 13"/>
</dbReference>
<dbReference type="InterPro" id="IPR017853">
    <property type="entry name" value="GH"/>
</dbReference>
<dbReference type="Allergome" id="9046">
    <property type="allergen name" value="Cul n 8"/>
</dbReference>
<dbReference type="Gene3D" id="2.60.40.1180">
    <property type="entry name" value="Golgi alpha-mannosidase II"/>
    <property type="match status" value="1"/>
</dbReference>
<dbReference type="SMART" id="SM00642">
    <property type="entry name" value="Aamy"/>
    <property type="match status" value="1"/>
</dbReference>
<feature type="domain" description="Glycosyl hydrolase family 13 catalytic" evidence="9">
    <location>
        <begin position="37"/>
        <end position="437"/>
    </location>
</feature>
<dbReference type="Gene3D" id="3.20.20.80">
    <property type="entry name" value="Glycosidases"/>
    <property type="match status" value="1"/>
</dbReference>
<dbReference type="InterPro" id="IPR045857">
    <property type="entry name" value="O16G_dom_2"/>
</dbReference>
<dbReference type="InterPro" id="IPR006047">
    <property type="entry name" value="GH13_cat_dom"/>
</dbReference>
<organism evidence="10">
    <name type="scientific">Culicoides nubeculosus</name>
    <name type="common">Biting midge</name>
    <dbReference type="NCBI Taxonomy" id="144565"/>
    <lineage>
        <taxon>Eukaryota</taxon>
        <taxon>Metazoa</taxon>
        <taxon>Ecdysozoa</taxon>
        <taxon>Arthropoda</taxon>
        <taxon>Hexapoda</taxon>
        <taxon>Insecta</taxon>
        <taxon>Pterygota</taxon>
        <taxon>Neoptera</taxon>
        <taxon>Endopterygota</taxon>
        <taxon>Diptera</taxon>
        <taxon>Nematocera</taxon>
        <taxon>Chironomoidea</taxon>
        <taxon>Ceratopogonidae</taxon>
        <taxon>Ceratopogoninae</taxon>
        <taxon>Culicoides</taxon>
        <taxon>Monoculicoides</taxon>
    </lineage>
</organism>
<dbReference type="SMR" id="B9URL7"/>
<sequence>MITFKKLTLLLSISCTVLAAPEGVREKDWWETGNFYQVYPRSFMGSDGDGVGDLKGITAKVGYLKEIGMDGVWLSPIFDSPMADFGYDISNLTKVFPQFGDLSSIDELVAECNKKDIKLILDFVPNHTSDQCEWFKKSIKRDPEYDNYYIWHPGKPNPDGGRNLPPTNWVSAFRSSAWEWNEERGEYYLHQFLAEQPDLNYRNPKVVETMKSVLRFWLSKGINGFRIDAVPYLFEVAPDANGNYPDEIETNACDDPLSQCYLYHDYTQNRPETFKMVTEWRATLEDYKNKNGGPTRVLMVEAYAPLTKVIQIYGQNGQLNGAQIPFNFEILNFLGATSNARNFKDIIDEYLSTIPEGATPNWVQGNHDQHRSASRLGSQKADAINMLLQVLPGAAVTYYGEELAMEDVFIPWSRTVDPQACTTNPNIFHAKSRDPARTPMIWNAQKNAGFSNANFTWLPTGPDYRKNNVDVQRSQRGSHLNIFKKLTQLRKQDILKYGTYDSYLANDDVLVIKREIKNNRTLIAVLNLGFTEQVVNLNLNERDWELPERMEVTTASVNAGMFEGQPIVTSEVYVAAGVGVVLDYQEGRQIPEPRGDDPGLYE</sequence>
<keyword evidence="4 8" id="KW-0732">Signal</keyword>
<keyword evidence="7" id="KW-0326">Glycosidase</keyword>
<dbReference type="InterPro" id="IPR013780">
    <property type="entry name" value="Glyco_hydro_b"/>
</dbReference>
<dbReference type="EMBL" id="EU978925">
    <property type="protein sequence ID" value="ACM40914.1"/>
    <property type="molecule type" value="mRNA"/>
</dbReference>
<evidence type="ECO:0000256" key="8">
    <source>
        <dbReference type="SAM" id="SignalP"/>
    </source>
</evidence>
<comment type="catalytic activity">
    <reaction evidence="1">
        <text>Hydrolysis of terminal, non-reducing (1-&gt;4)-linked alpha-D-glucose residues with release of alpha-D-glucose.</text>
        <dbReference type="EC" id="3.2.1.20"/>
    </reaction>
</comment>
<dbReference type="PANTHER" id="PTHR10357">
    <property type="entry name" value="ALPHA-AMYLASE FAMILY MEMBER"/>
    <property type="match status" value="1"/>
</dbReference>
<dbReference type="GO" id="GO:0005975">
    <property type="term" value="P:carbohydrate metabolic process"/>
    <property type="evidence" value="ECO:0007669"/>
    <property type="project" value="InterPro"/>
</dbReference>
<evidence type="ECO:0000256" key="2">
    <source>
        <dbReference type="ARBA" id="ARBA00008061"/>
    </source>
</evidence>
<evidence type="ECO:0000256" key="6">
    <source>
        <dbReference type="ARBA" id="ARBA00023180"/>
    </source>
</evidence>
<evidence type="ECO:0000256" key="3">
    <source>
        <dbReference type="ARBA" id="ARBA00012741"/>
    </source>
</evidence>
<dbReference type="Pfam" id="PF00128">
    <property type="entry name" value="Alpha-amylase"/>
    <property type="match status" value="1"/>
</dbReference>
<feature type="signal peptide" evidence="8">
    <location>
        <begin position="1"/>
        <end position="19"/>
    </location>
</feature>
<dbReference type="CDD" id="cd11328">
    <property type="entry name" value="AmyAc_maltase"/>
    <property type="match status" value="1"/>
</dbReference>
<dbReference type="Gene3D" id="3.90.400.10">
    <property type="entry name" value="Oligo-1,6-glucosidase, Domain 2"/>
    <property type="match status" value="1"/>
</dbReference>
<comment type="similarity">
    <text evidence="2">Belongs to the glycosyl hydrolase 13 family.</text>
</comment>
<dbReference type="AlphaFoldDB" id="B9URL7"/>